<dbReference type="EMBL" id="JAAUVV010000042">
    <property type="protein sequence ID" value="NJJ05018.1"/>
    <property type="molecule type" value="Genomic_DNA"/>
</dbReference>
<feature type="transmembrane region" description="Helical" evidence="1">
    <location>
        <begin position="138"/>
        <end position="156"/>
    </location>
</feature>
<name>A0AAP6XQR3_9CORY</name>
<keyword evidence="1" id="KW-1133">Transmembrane helix</keyword>
<evidence type="ECO:0000256" key="1">
    <source>
        <dbReference type="SAM" id="Phobius"/>
    </source>
</evidence>
<proteinExistence type="predicted"/>
<dbReference type="InterPro" id="IPR032479">
    <property type="entry name" value="DUF5058"/>
</dbReference>
<feature type="transmembrane region" description="Helical" evidence="1">
    <location>
        <begin position="196"/>
        <end position="213"/>
    </location>
</feature>
<feature type="transmembrane region" description="Helical" evidence="1">
    <location>
        <begin position="98"/>
        <end position="117"/>
    </location>
</feature>
<reference evidence="2 3" key="1">
    <citation type="submission" date="2020-03" db="EMBL/GenBank/DDBJ databases">
        <title>Draft genome sequences of bacterial isolates from the female urobiome.</title>
        <authorList>
            <person name="Miller-Ensminger T."/>
            <person name="Wolfe A.J."/>
            <person name="Putonti C."/>
        </authorList>
    </citation>
    <scope>NUCLEOTIDE SEQUENCE [LARGE SCALE GENOMIC DNA]</scope>
    <source>
        <strain evidence="2 3">UMB8490</strain>
    </source>
</reference>
<evidence type="ECO:0000313" key="2">
    <source>
        <dbReference type="EMBL" id="NJJ05018.1"/>
    </source>
</evidence>
<comment type="caution">
    <text evidence="2">The sequence shown here is derived from an EMBL/GenBank/DDBJ whole genome shotgun (WGS) entry which is preliminary data.</text>
</comment>
<gene>
    <name evidence="2" type="ORF">HC138_11845</name>
</gene>
<dbReference type="Pfam" id="PF16481">
    <property type="entry name" value="DUF5058"/>
    <property type="match status" value="1"/>
</dbReference>
<dbReference type="AlphaFoldDB" id="A0AAP6XQR3"/>
<sequence length="214" mass="22440">MAVIVFQAVVFFRLAKQNAQEGHIENKELMQAMRAGAISAIGPSVAVGIVALSLIPIFGTPPVLMRIGMIGSVPYELAAANAAAESMNAPMGTENFDAVVFAAVFFTMALGAGVWMLEVVLATSAMGKMSEKLSEWKPWAMAALTGGALLGAFAFLTISQASGGSKNLAVMAGSSGAMVIFLLLSERLNMRWLREWALGFAMIIGLAVAYFVAA</sequence>
<dbReference type="Proteomes" id="UP000591626">
    <property type="component" value="Unassembled WGS sequence"/>
</dbReference>
<feature type="transmembrane region" description="Helical" evidence="1">
    <location>
        <begin position="37"/>
        <end position="59"/>
    </location>
</feature>
<keyword evidence="1" id="KW-0472">Membrane</keyword>
<accession>A0AAP6XQR3</accession>
<feature type="transmembrane region" description="Helical" evidence="1">
    <location>
        <begin position="168"/>
        <end position="184"/>
    </location>
</feature>
<keyword evidence="1" id="KW-0812">Transmembrane</keyword>
<protein>
    <submittedName>
        <fullName evidence="2">DUF5058 family protein</fullName>
    </submittedName>
</protein>
<organism evidence="2 3">
    <name type="scientific">Corynebacterium coyleae</name>
    <dbReference type="NCBI Taxonomy" id="53374"/>
    <lineage>
        <taxon>Bacteria</taxon>
        <taxon>Bacillati</taxon>
        <taxon>Actinomycetota</taxon>
        <taxon>Actinomycetes</taxon>
        <taxon>Mycobacteriales</taxon>
        <taxon>Corynebacteriaceae</taxon>
        <taxon>Corynebacterium</taxon>
    </lineage>
</organism>
<evidence type="ECO:0000313" key="3">
    <source>
        <dbReference type="Proteomes" id="UP000591626"/>
    </source>
</evidence>